<reference evidence="2" key="1">
    <citation type="journal article" date="2021" name="Front. Microbiol.">
        <title>Comprehensive Comparative Genomics and Phenotyping of Methylobacterium Species.</title>
        <authorList>
            <person name="Alessa O."/>
            <person name="Ogura Y."/>
            <person name="Fujitani Y."/>
            <person name="Takami H."/>
            <person name="Hayashi T."/>
            <person name="Sahin N."/>
            <person name="Tani A."/>
        </authorList>
    </citation>
    <scope>NUCLEOTIDE SEQUENCE</scope>
    <source>
        <strain evidence="2">NBRC 15689</strain>
    </source>
</reference>
<dbReference type="EMBL" id="BPQV01000006">
    <property type="protein sequence ID" value="GJE27542.1"/>
    <property type="molecule type" value="Genomic_DNA"/>
</dbReference>
<reference evidence="2" key="2">
    <citation type="submission" date="2021-08" db="EMBL/GenBank/DDBJ databases">
        <authorList>
            <person name="Tani A."/>
            <person name="Ola A."/>
            <person name="Ogura Y."/>
            <person name="Katsura K."/>
            <person name="Hayashi T."/>
        </authorList>
    </citation>
    <scope>NUCLEOTIDE SEQUENCE</scope>
    <source>
        <strain evidence="2">NBRC 15689</strain>
    </source>
</reference>
<sequence>MAGRITDADVLRNLSENGGWLHQDGRLVANGPCTGFHAFLIVPGMTHVVVAQVQAVAAITTEAEKLGRAPAGGRMDEDSKPHDRWSDPDDPSWGRPNREAGRAIREAGWVRLTMRRDRGAKEIIVGPDDHASPIKDHLLALAKKLGRRIVSVDPEGGPVTLFNPAAEGIEPKPDHDEIADHPLLSLIPGFKSYDFDTGEIEIEGRGRVVMGAPVHPAFDDRGGKAEEPDDVDGPSHGF</sequence>
<accession>A0ABQ4TAE0</accession>
<feature type="region of interest" description="Disordered" evidence="1">
    <location>
        <begin position="213"/>
        <end position="238"/>
    </location>
</feature>
<evidence type="ECO:0000313" key="2">
    <source>
        <dbReference type="EMBL" id="GJE27542.1"/>
    </source>
</evidence>
<evidence type="ECO:0000256" key="1">
    <source>
        <dbReference type="SAM" id="MobiDB-lite"/>
    </source>
</evidence>
<keyword evidence="3" id="KW-1185">Reference proteome</keyword>
<organism evidence="2 3">
    <name type="scientific">Methylobacterium organophilum</name>
    <dbReference type="NCBI Taxonomy" id="410"/>
    <lineage>
        <taxon>Bacteria</taxon>
        <taxon>Pseudomonadati</taxon>
        <taxon>Pseudomonadota</taxon>
        <taxon>Alphaproteobacteria</taxon>
        <taxon>Hyphomicrobiales</taxon>
        <taxon>Methylobacteriaceae</taxon>
        <taxon>Methylobacterium</taxon>
    </lineage>
</organism>
<feature type="compositionally biased region" description="Basic and acidic residues" evidence="1">
    <location>
        <begin position="217"/>
        <end position="226"/>
    </location>
</feature>
<comment type="caution">
    <text evidence="2">The sequence shown here is derived from an EMBL/GenBank/DDBJ whole genome shotgun (WGS) entry which is preliminary data.</text>
</comment>
<proteinExistence type="predicted"/>
<name>A0ABQ4TAE0_METOR</name>
<evidence type="ECO:0000313" key="3">
    <source>
        <dbReference type="Proteomes" id="UP001055156"/>
    </source>
</evidence>
<feature type="region of interest" description="Disordered" evidence="1">
    <location>
        <begin position="67"/>
        <end position="100"/>
    </location>
</feature>
<protein>
    <submittedName>
        <fullName evidence="2">Uncharacterized protein</fullName>
    </submittedName>
</protein>
<dbReference type="Proteomes" id="UP001055156">
    <property type="component" value="Unassembled WGS sequence"/>
</dbReference>
<feature type="compositionally biased region" description="Basic and acidic residues" evidence="1">
    <location>
        <begin position="74"/>
        <end position="87"/>
    </location>
</feature>
<gene>
    <name evidence="2" type="ORF">LKMONMHP_2402</name>
</gene>